<dbReference type="EMBL" id="JACJQB010000044">
    <property type="protein sequence ID" value="MBD2189600.1"/>
    <property type="molecule type" value="Genomic_DNA"/>
</dbReference>
<comment type="caution">
    <text evidence="3">The sequence shown here is derived from an EMBL/GenBank/DDBJ whole genome shotgun (WGS) entry which is preliminary data.</text>
</comment>
<evidence type="ECO:0000256" key="2">
    <source>
        <dbReference type="SAM" id="SignalP"/>
    </source>
</evidence>
<evidence type="ECO:0000256" key="1">
    <source>
        <dbReference type="SAM" id="MobiDB-lite"/>
    </source>
</evidence>
<feature type="signal peptide" evidence="2">
    <location>
        <begin position="1"/>
        <end position="26"/>
    </location>
</feature>
<protein>
    <submittedName>
        <fullName evidence="3">Uncharacterized protein</fullName>
    </submittedName>
</protein>
<keyword evidence="4" id="KW-1185">Reference proteome</keyword>
<dbReference type="RefSeq" id="WP_190404425.1">
    <property type="nucleotide sequence ID" value="NZ_JACJQB010000044.1"/>
</dbReference>
<evidence type="ECO:0000313" key="4">
    <source>
        <dbReference type="Proteomes" id="UP000642094"/>
    </source>
</evidence>
<sequence>MNPKLIMGLFLGVKASLFLAISPSFAAISEVNISPANRQSALQLEITELNQESKPALIAGRNSDGRGNSDKKGGKNKDSDNRNSRQIIYRQPVRYNQPVQVIQSRPVHQTVIIERSVQPVIIRPRPSQPTSLININIGR</sequence>
<dbReference type="Proteomes" id="UP000642094">
    <property type="component" value="Unassembled WGS sequence"/>
</dbReference>
<evidence type="ECO:0000313" key="3">
    <source>
        <dbReference type="EMBL" id="MBD2189600.1"/>
    </source>
</evidence>
<name>A0ABR8A1H7_9CYAN</name>
<feature type="region of interest" description="Disordered" evidence="1">
    <location>
        <begin position="53"/>
        <end position="89"/>
    </location>
</feature>
<accession>A0ABR8A1H7</accession>
<gene>
    <name evidence="3" type="ORF">H6F41_15815</name>
</gene>
<organism evidence="3 4">
    <name type="scientific">Pseudanabaena mucicola FACHB-723</name>
    <dbReference type="NCBI Taxonomy" id="2692860"/>
    <lineage>
        <taxon>Bacteria</taxon>
        <taxon>Bacillati</taxon>
        <taxon>Cyanobacteriota</taxon>
        <taxon>Cyanophyceae</taxon>
        <taxon>Pseudanabaenales</taxon>
        <taxon>Pseudanabaenaceae</taxon>
        <taxon>Pseudanabaena</taxon>
    </lineage>
</organism>
<reference evidence="3 4" key="1">
    <citation type="journal article" date="2020" name="ISME J.">
        <title>Comparative genomics reveals insights into cyanobacterial evolution and habitat adaptation.</title>
        <authorList>
            <person name="Chen M.Y."/>
            <person name="Teng W.K."/>
            <person name="Zhao L."/>
            <person name="Hu C.X."/>
            <person name="Zhou Y.K."/>
            <person name="Han B.P."/>
            <person name="Song L.R."/>
            <person name="Shu W.S."/>
        </authorList>
    </citation>
    <scope>NUCLEOTIDE SEQUENCE [LARGE SCALE GENOMIC DNA]</scope>
    <source>
        <strain evidence="3 4">FACHB-723</strain>
    </source>
</reference>
<keyword evidence="2" id="KW-0732">Signal</keyword>
<feature type="compositionally biased region" description="Basic and acidic residues" evidence="1">
    <location>
        <begin position="63"/>
        <end position="83"/>
    </location>
</feature>
<proteinExistence type="predicted"/>
<feature type="chain" id="PRO_5046501010" evidence="2">
    <location>
        <begin position="27"/>
        <end position="139"/>
    </location>
</feature>